<feature type="transmembrane region" description="Helical" evidence="1">
    <location>
        <begin position="142"/>
        <end position="163"/>
    </location>
</feature>
<keyword evidence="1" id="KW-1133">Transmembrane helix</keyword>
<keyword evidence="1" id="KW-0472">Membrane</keyword>
<feature type="transmembrane region" description="Helical" evidence="1">
    <location>
        <begin position="43"/>
        <end position="69"/>
    </location>
</feature>
<reference evidence="3" key="1">
    <citation type="journal article" date="2019" name="Int. J. Syst. Evol. Microbiol.">
        <title>The Global Catalogue of Microorganisms (GCM) 10K type strain sequencing project: providing services to taxonomists for standard genome sequencing and annotation.</title>
        <authorList>
            <consortium name="The Broad Institute Genomics Platform"/>
            <consortium name="The Broad Institute Genome Sequencing Center for Infectious Disease"/>
            <person name="Wu L."/>
            <person name="Ma J."/>
        </authorList>
    </citation>
    <scope>NUCLEOTIDE SEQUENCE [LARGE SCALE GENOMIC DNA]</scope>
    <source>
        <strain evidence="3">KCTC 62784</strain>
    </source>
</reference>
<organism evidence="2 3">
    <name type="scientific">Vibrio zhugei</name>
    <dbReference type="NCBI Taxonomy" id="2479546"/>
    <lineage>
        <taxon>Bacteria</taxon>
        <taxon>Pseudomonadati</taxon>
        <taxon>Pseudomonadota</taxon>
        <taxon>Gammaproteobacteria</taxon>
        <taxon>Vibrionales</taxon>
        <taxon>Vibrionaceae</taxon>
        <taxon>Vibrio</taxon>
    </lineage>
</organism>
<dbReference type="Proteomes" id="UP001595384">
    <property type="component" value="Unassembled WGS sequence"/>
</dbReference>
<evidence type="ECO:0000313" key="3">
    <source>
        <dbReference type="Proteomes" id="UP001595384"/>
    </source>
</evidence>
<feature type="transmembrane region" description="Helical" evidence="1">
    <location>
        <begin position="206"/>
        <end position="227"/>
    </location>
</feature>
<feature type="transmembrane region" description="Helical" evidence="1">
    <location>
        <begin position="175"/>
        <end position="194"/>
    </location>
</feature>
<protein>
    <submittedName>
        <fullName evidence="2">Uncharacterized protein</fullName>
    </submittedName>
</protein>
<dbReference type="RefSeq" id="WP_123017371.1">
    <property type="nucleotide sequence ID" value="NZ_AP024911.1"/>
</dbReference>
<accession>A0ABV7CBH2</accession>
<keyword evidence="3" id="KW-1185">Reference proteome</keyword>
<gene>
    <name evidence="2" type="ORF">ACFODT_16660</name>
</gene>
<feature type="transmembrane region" description="Helical" evidence="1">
    <location>
        <begin position="81"/>
        <end position="102"/>
    </location>
</feature>
<dbReference type="EMBL" id="JBHRSE010000119">
    <property type="protein sequence ID" value="MFC3025435.1"/>
    <property type="molecule type" value="Genomic_DNA"/>
</dbReference>
<proteinExistence type="predicted"/>
<comment type="caution">
    <text evidence="2">The sequence shown here is derived from an EMBL/GenBank/DDBJ whole genome shotgun (WGS) entry which is preliminary data.</text>
</comment>
<feature type="transmembrane region" description="Helical" evidence="1">
    <location>
        <begin position="108"/>
        <end position="130"/>
    </location>
</feature>
<keyword evidence="1" id="KW-0812">Transmembrane</keyword>
<name>A0ABV7CBH2_9VIBR</name>
<sequence length="228" mass="24871">MLHSLLLILPAMLLGAQLILTLVLVKGEICPGQRGRIHKVLPVIGVLWLATAMVQPSSLLVGAGIFYFYSQVQTKKTRKEGPLWVLHASSVYASVILVWNAFSLPLWSIGVSSLLSVGLLGALFAHLLLTIARTRLQAFHRLLPVGGILFAMAVVLCVVPYALQLPQESLHVATQQLLTYFALLVLSIIIWAWHMLTGKAVMKTQLAIAQVVLLGAMMGFEQVYLSIA</sequence>
<evidence type="ECO:0000256" key="1">
    <source>
        <dbReference type="SAM" id="Phobius"/>
    </source>
</evidence>
<evidence type="ECO:0000313" key="2">
    <source>
        <dbReference type="EMBL" id="MFC3025435.1"/>
    </source>
</evidence>